<dbReference type="AlphaFoldDB" id="A0A168KH05"/>
<keyword evidence="2" id="KW-1185">Reference proteome</keyword>
<protein>
    <submittedName>
        <fullName evidence="1">Uncharacterized protein</fullName>
    </submittedName>
</protein>
<gene>
    <name evidence="1" type="ORF">PGLA_14325</name>
</gene>
<evidence type="ECO:0000313" key="2">
    <source>
        <dbReference type="Proteomes" id="UP000076967"/>
    </source>
</evidence>
<reference evidence="1 2" key="1">
    <citation type="submission" date="2016-03" db="EMBL/GenBank/DDBJ databases">
        <title>Draft genome sequence of Paenibacillus glacialis DSM 22343.</title>
        <authorList>
            <person name="Shin S.-K."/>
            <person name="Yi H."/>
        </authorList>
    </citation>
    <scope>NUCLEOTIDE SEQUENCE [LARGE SCALE GENOMIC DNA]</scope>
    <source>
        <strain evidence="1 2">DSM 22343</strain>
    </source>
</reference>
<accession>A0A168KH05</accession>
<sequence length="161" mass="18253">MVDEINAISPTSTTFVIHYLGKEPSVLKKTSPSRGFEEILNKVYAASIDMILPTQASQLSEVSGYIDTPIFVTFDKGIKLLFDSLLVMGEHQLENGVYIPAYSTKIFYSSGWKDADIYELCRYAQLVQKGKRKKGTNIQYELQRLNGLALKLEQELMMKMK</sequence>
<organism evidence="1 2">
    <name type="scientific">Paenibacillus glacialis</name>
    <dbReference type="NCBI Taxonomy" id="494026"/>
    <lineage>
        <taxon>Bacteria</taxon>
        <taxon>Bacillati</taxon>
        <taxon>Bacillota</taxon>
        <taxon>Bacilli</taxon>
        <taxon>Bacillales</taxon>
        <taxon>Paenibacillaceae</taxon>
        <taxon>Paenibacillus</taxon>
    </lineage>
</organism>
<dbReference type="EMBL" id="LVJH01000025">
    <property type="protein sequence ID" value="OAB41995.1"/>
    <property type="molecule type" value="Genomic_DNA"/>
</dbReference>
<evidence type="ECO:0000313" key="1">
    <source>
        <dbReference type="EMBL" id="OAB41995.1"/>
    </source>
</evidence>
<proteinExistence type="predicted"/>
<comment type="caution">
    <text evidence="1">The sequence shown here is derived from an EMBL/GenBank/DDBJ whole genome shotgun (WGS) entry which is preliminary data.</text>
</comment>
<name>A0A168KH05_9BACL</name>
<dbReference type="Proteomes" id="UP000076967">
    <property type="component" value="Unassembled WGS sequence"/>
</dbReference>